<dbReference type="PANTHER" id="PTHR21301:SF12">
    <property type="match status" value="1"/>
</dbReference>
<protein>
    <recommendedName>
        <fullName evidence="3">GIY-YIG domain-containing protein</fullName>
    </recommendedName>
</protein>
<evidence type="ECO:0008006" key="3">
    <source>
        <dbReference type="Google" id="ProtNLM"/>
    </source>
</evidence>
<dbReference type="CDD" id="cd10442">
    <property type="entry name" value="GIY-YIG_PLEs"/>
    <property type="match status" value="1"/>
</dbReference>
<sequence length="138" mass="16138">MNSVTKGNSFFHPHSGKKYSIKIYYPCESTYVIYLLKCPCGLLYVCETTQKICDRISKHKSTIRREMLALPVPAHFHTASHSVSQLKFQVIDSVEEPRRGGNRLMMLKKLEMLWIHKLDTIWHRGLNREYTPAMFMFG</sequence>
<dbReference type="PANTHER" id="PTHR21301">
    <property type="entry name" value="REVERSE TRANSCRIPTASE"/>
    <property type="match status" value="1"/>
</dbReference>
<organism evidence="1 2">
    <name type="scientific">Xenopus laevis</name>
    <name type="common">African clawed frog</name>
    <dbReference type="NCBI Taxonomy" id="8355"/>
    <lineage>
        <taxon>Eukaryota</taxon>
        <taxon>Metazoa</taxon>
        <taxon>Chordata</taxon>
        <taxon>Craniata</taxon>
        <taxon>Vertebrata</taxon>
        <taxon>Euteleostomi</taxon>
        <taxon>Amphibia</taxon>
        <taxon>Batrachia</taxon>
        <taxon>Anura</taxon>
        <taxon>Pipoidea</taxon>
        <taxon>Pipidae</taxon>
        <taxon>Xenopodinae</taxon>
        <taxon>Xenopus</taxon>
        <taxon>Xenopus</taxon>
    </lineage>
</organism>
<proteinExistence type="predicted"/>
<evidence type="ECO:0000313" key="1">
    <source>
        <dbReference type="EMBL" id="OCT83342.1"/>
    </source>
</evidence>
<dbReference type="Proteomes" id="UP000694892">
    <property type="component" value="Chromosome 4S"/>
</dbReference>
<gene>
    <name evidence="1" type="ORF">XELAEV_18025881mg</name>
</gene>
<dbReference type="AlphaFoldDB" id="A0A974HM87"/>
<name>A0A974HM87_XENLA</name>
<evidence type="ECO:0000313" key="2">
    <source>
        <dbReference type="Proteomes" id="UP000694892"/>
    </source>
</evidence>
<dbReference type="EMBL" id="CM004473">
    <property type="protein sequence ID" value="OCT83342.1"/>
    <property type="molecule type" value="Genomic_DNA"/>
</dbReference>
<accession>A0A974HM87</accession>
<reference evidence="2" key="1">
    <citation type="journal article" date="2016" name="Nature">
        <title>Genome evolution in the allotetraploid frog Xenopus laevis.</title>
        <authorList>
            <person name="Session A.M."/>
            <person name="Uno Y."/>
            <person name="Kwon T."/>
            <person name="Chapman J.A."/>
            <person name="Toyoda A."/>
            <person name="Takahashi S."/>
            <person name="Fukui A."/>
            <person name="Hikosaka A."/>
            <person name="Suzuki A."/>
            <person name="Kondo M."/>
            <person name="van Heeringen S.J."/>
            <person name="Quigley I."/>
            <person name="Heinz S."/>
            <person name="Ogino H."/>
            <person name="Ochi H."/>
            <person name="Hellsten U."/>
            <person name="Lyons J.B."/>
            <person name="Simakov O."/>
            <person name="Putnam N."/>
            <person name="Stites J."/>
            <person name="Kuroki Y."/>
            <person name="Tanaka T."/>
            <person name="Michiue T."/>
            <person name="Watanabe M."/>
            <person name="Bogdanovic O."/>
            <person name="Lister R."/>
            <person name="Georgiou G."/>
            <person name="Paranjpe S.S."/>
            <person name="van Kruijsbergen I."/>
            <person name="Shu S."/>
            <person name="Carlson J."/>
            <person name="Kinoshita T."/>
            <person name="Ohta Y."/>
            <person name="Mawaribuchi S."/>
            <person name="Jenkins J."/>
            <person name="Grimwood J."/>
            <person name="Schmutz J."/>
            <person name="Mitros T."/>
            <person name="Mozaffari S.V."/>
            <person name="Suzuki Y."/>
            <person name="Haramoto Y."/>
            <person name="Yamamoto T.S."/>
            <person name="Takagi C."/>
            <person name="Heald R."/>
            <person name="Miller K."/>
            <person name="Haudenschild C."/>
            <person name="Kitzman J."/>
            <person name="Nakayama T."/>
            <person name="Izutsu Y."/>
            <person name="Robert J."/>
            <person name="Fortriede J."/>
            <person name="Burns K."/>
            <person name="Lotay V."/>
            <person name="Karimi K."/>
            <person name="Yasuoka Y."/>
            <person name="Dichmann D.S."/>
            <person name="Flajnik M.F."/>
            <person name="Houston D.W."/>
            <person name="Shendure J."/>
            <person name="DuPasquier L."/>
            <person name="Vize P.D."/>
            <person name="Zorn A.M."/>
            <person name="Ito M."/>
            <person name="Marcotte E.M."/>
            <person name="Wallingford J.B."/>
            <person name="Ito Y."/>
            <person name="Asashima M."/>
            <person name="Ueno N."/>
            <person name="Matsuda Y."/>
            <person name="Veenstra G.J."/>
            <person name="Fujiyama A."/>
            <person name="Harland R.M."/>
            <person name="Taira M."/>
            <person name="Rokhsar D.S."/>
        </authorList>
    </citation>
    <scope>NUCLEOTIDE SEQUENCE [LARGE SCALE GENOMIC DNA]</scope>
    <source>
        <strain evidence="2">J</strain>
    </source>
</reference>